<keyword evidence="3" id="KW-0645">Protease</keyword>
<evidence type="ECO:0000259" key="10">
    <source>
        <dbReference type="PROSITE" id="PS52035"/>
    </source>
</evidence>
<evidence type="ECO:0000256" key="4">
    <source>
        <dbReference type="ARBA" id="ARBA00022723"/>
    </source>
</evidence>
<feature type="domain" description="Peptidase M14" evidence="10">
    <location>
        <begin position="111"/>
        <end position="398"/>
    </location>
</feature>
<dbReference type="RefSeq" id="WP_089200024.1">
    <property type="nucleotide sequence ID" value="NZ_NHRJ02000004.1"/>
</dbReference>
<feature type="active site" description="Proton donor/acceptor" evidence="8">
    <location>
        <position position="370"/>
    </location>
</feature>
<accession>A0A2W1N956</accession>
<keyword evidence="5" id="KW-0378">Hydrolase</keyword>
<evidence type="ECO:0000313" key="12">
    <source>
        <dbReference type="Proteomes" id="UP000214746"/>
    </source>
</evidence>
<dbReference type="CDD" id="cd06229">
    <property type="entry name" value="M14_Endopeptidase_I"/>
    <property type="match status" value="1"/>
</dbReference>
<name>A0A2W1N956_PAEXE</name>
<comment type="cofactor">
    <cofactor evidence="1">
        <name>Zn(2+)</name>
        <dbReference type="ChEBI" id="CHEBI:29105"/>
    </cofactor>
</comment>
<evidence type="ECO:0000313" key="11">
    <source>
        <dbReference type="EMBL" id="PZE21169.1"/>
    </source>
</evidence>
<dbReference type="SMART" id="SM00631">
    <property type="entry name" value="Zn_pept"/>
    <property type="match status" value="1"/>
</dbReference>
<dbReference type="OrthoDB" id="9802862at2"/>
<dbReference type="SMART" id="SM00257">
    <property type="entry name" value="LysM"/>
    <property type="match status" value="2"/>
</dbReference>
<sequence>MTFSYVTQHNDTWFRIARRYGVSTSALFCCNPRLREHAYIYPGQIIQIPLHPEAGYVIQAGDTLPDIAWRLQISPGCLTAANPGVDPLSPCVGQTIKLPAGDGAEIVDTKREYGYVELMEDIRCLRTKYPFLQVKTIGQSVLGRDIPAIRLGSGPKRMHFNGSFHANEWITTLLLMKFIEQYAHAYDHRQLLRGRNVTELFAQTSLWVVPLVNPDGVELVHTGAVPDPVQHKQLVRWNHGSLDFTGWKANIRGVDLNDQFPAYWEEEKQRRAADGPGPRDYTGAHALSEPEARAMADFTSEHDFDMVIAFHTQGQEIYWNYRDMEPPASESIAKRFAKASRYRAIKLHASDAGYKDWFILQFRRPGFTVEAGIGVNPLPLSQFRSAYDDVIGLMLEALVI</sequence>
<dbReference type="InterPro" id="IPR034274">
    <property type="entry name" value="ENP1_M14_CPD"/>
</dbReference>
<dbReference type="Pfam" id="PF00246">
    <property type="entry name" value="Peptidase_M14"/>
    <property type="match status" value="1"/>
</dbReference>
<dbReference type="PANTHER" id="PTHR11705">
    <property type="entry name" value="PROTEASE FAMILY M14 CARBOXYPEPTIDASE A,B"/>
    <property type="match status" value="1"/>
</dbReference>
<organism evidence="11 12">
    <name type="scientific">Paenibacillus xerothermodurans</name>
    <dbReference type="NCBI Taxonomy" id="1977292"/>
    <lineage>
        <taxon>Bacteria</taxon>
        <taxon>Bacillati</taxon>
        <taxon>Bacillota</taxon>
        <taxon>Bacilli</taxon>
        <taxon>Bacillales</taxon>
        <taxon>Paenibacillaceae</taxon>
        <taxon>Paenibacillus</taxon>
    </lineage>
</organism>
<proteinExistence type="inferred from homology"/>
<evidence type="ECO:0000256" key="8">
    <source>
        <dbReference type="PROSITE-ProRule" id="PRU01379"/>
    </source>
</evidence>
<dbReference type="Proteomes" id="UP000214746">
    <property type="component" value="Unassembled WGS sequence"/>
</dbReference>
<keyword evidence="12" id="KW-1185">Reference proteome</keyword>
<dbReference type="InterPro" id="IPR036779">
    <property type="entry name" value="LysM_dom_sf"/>
</dbReference>
<dbReference type="GO" id="GO:0006508">
    <property type="term" value="P:proteolysis"/>
    <property type="evidence" value="ECO:0007669"/>
    <property type="project" value="UniProtKB-KW"/>
</dbReference>
<evidence type="ECO:0000256" key="3">
    <source>
        <dbReference type="ARBA" id="ARBA00022670"/>
    </source>
</evidence>
<comment type="similarity">
    <text evidence="2 8">Belongs to the peptidase M14 family.</text>
</comment>
<comment type="caution">
    <text evidence="11">The sequence shown here is derived from an EMBL/GenBank/DDBJ whole genome shotgun (WGS) entry which is preliminary data.</text>
</comment>
<evidence type="ECO:0000256" key="1">
    <source>
        <dbReference type="ARBA" id="ARBA00001947"/>
    </source>
</evidence>
<dbReference type="GO" id="GO:0004181">
    <property type="term" value="F:metallocarboxypeptidase activity"/>
    <property type="evidence" value="ECO:0007669"/>
    <property type="project" value="InterPro"/>
</dbReference>
<protein>
    <submittedName>
        <fullName evidence="11">LysM peptidoglycan-binding domain-containing protein</fullName>
    </submittedName>
</protein>
<dbReference type="Pfam" id="PF01476">
    <property type="entry name" value="LysM"/>
    <property type="match status" value="2"/>
</dbReference>
<evidence type="ECO:0000256" key="7">
    <source>
        <dbReference type="ARBA" id="ARBA00023049"/>
    </source>
</evidence>
<dbReference type="GO" id="GO:0008270">
    <property type="term" value="F:zinc ion binding"/>
    <property type="evidence" value="ECO:0007669"/>
    <property type="project" value="InterPro"/>
</dbReference>
<evidence type="ECO:0000256" key="6">
    <source>
        <dbReference type="ARBA" id="ARBA00022833"/>
    </source>
</evidence>
<dbReference type="GO" id="GO:0005615">
    <property type="term" value="C:extracellular space"/>
    <property type="evidence" value="ECO:0007669"/>
    <property type="project" value="TreeGrafter"/>
</dbReference>
<dbReference type="SUPFAM" id="SSF53187">
    <property type="entry name" value="Zn-dependent exopeptidases"/>
    <property type="match status" value="1"/>
</dbReference>
<keyword evidence="4" id="KW-0479">Metal-binding</keyword>
<feature type="domain" description="LysM" evidence="9">
    <location>
        <begin position="3"/>
        <end position="48"/>
    </location>
</feature>
<dbReference type="InterPro" id="IPR057246">
    <property type="entry name" value="CARBOXYPEPT_ZN_1"/>
</dbReference>
<dbReference type="Gene3D" id="3.40.630.10">
    <property type="entry name" value="Zn peptidases"/>
    <property type="match status" value="1"/>
</dbReference>
<dbReference type="InterPro" id="IPR018392">
    <property type="entry name" value="LysM"/>
</dbReference>
<dbReference type="PRINTS" id="PR00765">
    <property type="entry name" value="CRBOXYPTASEA"/>
</dbReference>
<dbReference type="PROSITE" id="PS52035">
    <property type="entry name" value="PEPTIDASE_M14"/>
    <property type="match status" value="1"/>
</dbReference>
<dbReference type="SUPFAM" id="SSF54106">
    <property type="entry name" value="LysM domain"/>
    <property type="match status" value="2"/>
</dbReference>
<keyword evidence="7" id="KW-0482">Metalloprotease</keyword>
<dbReference type="CDD" id="cd00118">
    <property type="entry name" value="LysM"/>
    <property type="match status" value="2"/>
</dbReference>
<gene>
    <name evidence="11" type="ORF">CBW46_009965</name>
</gene>
<dbReference type="AlphaFoldDB" id="A0A2W1N956"/>
<dbReference type="InterPro" id="IPR000834">
    <property type="entry name" value="Peptidase_M14"/>
</dbReference>
<evidence type="ECO:0000259" key="9">
    <source>
        <dbReference type="PROSITE" id="PS51782"/>
    </source>
</evidence>
<reference evidence="11" key="1">
    <citation type="submission" date="2018-06" db="EMBL/GenBank/DDBJ databases">
        <title>Paenibacillus xerothermodurans sp. nov. an extremely dry heat resistant spore forming bacterium isolated from the soil of Cape Canaveral, Florida.</title>
        <authorList>
            <person name="Seuylemezian A."/>
            <person name="Kaur N."/>
            <person name="Patil P."/>
            <person name="Patil P."/>
            <person name="Mayilraj S."/>
            <person name="Vaishampayan P."/>
        </authorList>
    </citation>
    <scope>NUCLEOTIDE SEQUENCE [LARGE SCALE GENOMIC DNA]</scope>
    <source>
        <strain evidence="11">ATCC 27380</strain>
    </source>
</reference>
<dbReference type="PANTHER" id="PTHR11705:SF143">
    <property type="entry name" value="SLL0236 PROTEIN"/>
    <property type="match status" value="1"/>
</dbReference>
<dbReference type="PROSITE" id="PS51782">
    <property type="entry name" value="LYSM"/>
    <property type="match status" value="2"/>
</dbReference>
<feature type="domain" description="LysM" evidence="9">
    <location>
        <begin position="54"/>
        <end position="98"/>
    </location>
</feature>
<evidence type="ECO:0000256" key="2">
    <source>
        <dbReference type="ARBA" id="ARBA00005988"/>
    </source>
</evidence>
<evidence type="ECO:0000256" key="5">
    <source>
        <dbReference type="ARBA" id="ARBA00022801"/>
    </source>
</evidence>
<dbReference type="PROSITE" id="PS00132">
    <property type="entry name" value="CARBOXYPEPT_ZN_1"/>
    <property type="match status" value="1"/>
</dbReference>
<dbReference type="EMBL" id="NHRJ02000004">
    <property type="protein sequence ID" value="PZE21169.1"/>
    <property type="molecule type" value="Genomic_DNA"/>
</dbReference>
<keyword evidence="6" id="KW-0862">Zinc</keyword>
<dbReference type="Gene3D" id="3.10.350.10">
    <property type="entry name" value="LysM domain"/>
    <property type="match status" value="2"/>
</dbReference>